<gene>
    <name evidence="2" type="ORF">PGTG_14513</name>
</gene>
<evidence type="ECO:0000313" key="3">
    <source>
        <dbReference type="Proteomes" id="UP000008783"/>
    </source>
</evidence>
<dbReference type="AlphaFoldDB" id="E3KU23"/>
<dbReference type="KEGG" id="pgr:PGTG_14513"/>
<dbReference type="GeneID" id="10534693"/>
<dbReference type="OrthoDB" id="2495129at2759"/>
<feature type="region of interest" description="Disordered" evidence="1">
    <location>
        <begin position="172"/>
        <end position="195"/>
    </location>
</feature>
<dbReference type="Proteomes" id="UP000008783">
    <property type="component" value="Unassembled WGS sequence"/>
</dbReference>
<dbReference type="VEuPathDB" id="FungiDB:PGTG_14513"/>
<dbReference type="RefSeq" id="XP_003332217.1">
    <property type="nucleotide sequence ID" value="XM_003332169.1"/>
</dbReference>
<organism evidence="2 3">
    <name type="scientific">Puccinia graminis f. sp. tritici (strain CRL 75-36-700-3 / race SCCL)</name>
    <name type="common">Black stem rust fungus</name>
    <dbReference type="NCBI Taxonomy" id="418459"/>
    <lineage>
        <taxon>Eukaryota</taxon>
        <taxon>Fungi</taxon>
        <taxon>Dikarya</taxon>
        <taxon>Basidiomycota</taxon>
        <taxon>Pucciniomycotina</taxon>
        <taxon>Pucciniomycetes</taxon>
        <taxon>Pucciniales</taxon>
        <taxon>Pucciniaceae</taxon>
        <taxon>Puccinia</taxon>
    </lineage>
</organism>
<evidence type="ECO:0000256" key="1">
    <source>
        <dbReference type="SAM" id="MobiDB-lite"/>
    </source>
</evidence>
<sequence length="273" mass="31127">MSDHKVICPQPYTPPSYMDLPLKRQDLQEKAIIDIEYILYRFGSGDPDARRREQPEGCSITINLGKTTFEDFKSLVIGRIGQEHCHFPKRIHADLASAQPKLHWSLKIQNNEASLFRKYTSMPTADASLFKQWLWGLKITSQGKGTVMVGQDRPSQDPELVHTLGAATDLIDSPLRPNMENRHPMEEPQRTDSWPDPPAPLHNYFAYCHISSAVIDACLAQVLIEQHIDRYELFQSPIVISQLQNPRYAIPSGLIAILSLNVPAYRKYLHDEK</sequence>
<reference evidence="3" key="2">
    <citation type="journal article" date="2011" name="Proc. Natl. Acad. Sci. U.S.A.">
        <title>Obligate biotrophy features unraveled by the genomic analysis of rust fungi.</title>
        <authorList>
            <person name="Duplessis S."/>
            <person name="Cuomo C.A."/>
            <person name="Lin Y.-C."/>
            <person name="Aerts A."/>
            <person name="Tisserant E."/>
            <person name="Veneault-Fourrey C."/>
            <person name="Joly D.L."/>
            <person name="Hacquard S."/>
            <person name="Amselem J."/>
            <person name="Cantarel B.L."/>
            <person name="Chiu R."/>
            <person name="Coutinho P.M."/>
            <person name="Feau N."/>
            <person name="Field M."/>
            <person name="Frey P."/>
            <person name="Gelhaye E."/>
            <person name="Goldberg J."/>
            <person name="Grabherr M.G."/>
            <person name="Kodira C.D."/>
            <person name="Kohler A."/>
            <person name="Kuees U."/>
            <person name="Lindquist E.A."/>
            <person name="Lucas S.M."/>
            <person name="Mago R."/>
            <person name="Mauceli E."/>
            <person name="Morin E."/>
            <person name="Murat C."/>
            <person name="Pangilinan J.L."/>
            <person name="Park R."/>
            <person name="Pearson M."/>
            <person name="Quesneville H."/>
            <person name="Rouhier N."/>
            <person name="Sakthikumar S."/>
            <person name="Salamov A.A."/>
            <person name="Schmutz J."/>
            <person name="Selles B."/>
            <person name="Shapiro H."/>
            <person name="Tanguay P."/>
            <person name="Tuskan G.A."/>
            <person name="Henrissat B."/>
            <person name="Van de Peer Y."/>
            <person name="Rouze P."/>
            <person name="Ellis J.G."/>
            <person name="Dodds P.N."/>
            <person name="Schein J.E."/>
            <person name="Zhong S."/>
            <person name="Hamelin R.C."/>
            <person name="Grigoriev I.V."/>
            <person name="Szabo L.J."/>
            <person name="Martin F."/>
        </authorList>
    </citation>
    <scope>NUCLEOTIDE SEQUENCE [LARGE SCALE GENOMIC DNA]</scope>
    <source>
        <strain evidence="3">CRL 75-36-700-3 / race SCCL</strain>
    </source>
</reference>
<dbReference type="HOGENOM" id="CLU_1225284_0_0_1"/>
<proteinExistence type="predicted"/>
<protein>
    <submittedName>
        <fullName evidence="2">Uncharacterized protein</fullName>
    </submittedName>
</protein>
<name>E3KU23_PUCGT</name>
<evidence type="ECO:0000313" key="2">
    <source>
        <dbReference type="EMBL" id="EFP87798.1"/>
    </source>
</evidence>
<dbReference type="InParanoid" id="E3KU23"/>
<feature type="compositionally biased region" description="Basic and acidic residues" evidence="1">
    <location>
        <begin position="179"/>
        <end position="190"/>
    </location>
</feature>
<keyword evidence="3" id="KW-1185">Reference proteome</keyword>
<accession>E3KU23</accession>
<dbReference type="EMBL" id="DS178309">
    <property type="protein sequence ID" value="EFP87798.1"/>
    <property type="molecule type" value="Genomic_DNA"/>
</dbReference>
<reference key="1">
    <citation type="submission" date="2007-01" db="EMBL/GenBank/DDBJ databases">
        <title>The Genome Sequence of Puccinia graminis f. sp. tritici Strain CRL 75-36-700-3.</title>
        <authorList>
            <consortium name="The Broad Institute Genome Sequencing Platform"/>
            <person name="Birren B."/>
            <person name="Lander E."/>
            <person name="Galagan J."/>
            <person name="Nusbaum C."/>
            <person name="Devon K."/>
            <person name="Cuomo C."/>
            <person name="Jaffe D."/>
            <person name="Butler J."/>
            <person name="Alvarez P."/>
            <person name="Gnerre S."/>
            <person name="Grabherr M."/>
            <person name="Mauceli E."/>
            <person name="Brockman W."/>
            <person name="Young S."/>
            <person name="LaButti K."/>
            <person name="Sykes S."/>
            <person name="DeCaprio D."/>
            <person name="Crawford M."/>
            <person name="Koehrsen M."/>
            <person name="Engels R."/>
            <person name="Montgomery P."/>
            <person name="Pearson M."/>
            <person name="Howarth C."/>
            <person name="Larson L."/>
            <person name="White J."/>
            <person name="Zeng Q."/>
            <person name="Kodira C."/>
            <person name="Yandava C."/>
            <person name="Alvarado L."/>
            <person name="O'Leary S."/>
            <person name="Szabo L."/>
            <person name="Dean R."/>
            <person name="Schein J."/>
        </authorList>
    </citation>
    <scope>NUCLEOTIDE SEQUENCE</scope>
    <source>
        <strain>CRL 75-36-700-3</strain>
    </source>
</reference>